<dbReference type="InterPro" id="IPR001173">
    <property type="entry name" value="Glyco_trans_2-like"/>
</dbReference>
<dbReference type="Proteomes" id="UP001597199">
    <property type="component" value="Unassembled WGS sequence"/>
</dbReference>
<dbReference type="SUPFAM" id="SSF53448">
    <property type="entry name" value="Nucleotide-diphospho-sugar transferases"/>
    <property type="match status" value="1"/>
</dbReference>
<sequence>MSNSQVTICMSTYNGEKFLSDQIESFINQTHKAWHLFVHDDGSSDQTLNILSKYAQQDPRITVLSSDPHLGIKKSFLTLLEKNESPFYAFSDQDDIWEPQKLEKLTAKLESTASIEPALVYSDFKKIDAFNAPIMDKTITPGNTTYKSFLRINTVTGCTCMINLSLRNLLIQPLLNINFDLMYMHDWWAALVASAFGQVYFLPDQLVAYRQHGSNTIGAPKQRTLMNQLNKIFKLSDRYFLNGAAVQAKLFLQVYGKHLSTSQREDCQIVANLFRSWHPLSKHSKLVANHLLMQDNVYNFQTNILLLTPPKLRNSHLK</sequence>
<reference evidence="3" key="1">
    <citation type="journal article" date="2019" name="Int. J. Syst. Evol. Microbiol.">
        <title>The Global Catalogue of Microorganisms (GCM) 10K type strain sequencing project: providing services to taxonomists for standard genome sequencing and annotation.</title>
        <authorList>
            <consortium name="The Broad Institute Genomics Platform"/>
            <consortium name="The Broad Institute Genome Sequencing Center for Infectious Disease"/>
            <person name="Wu L."/>
            <person name="Ma J."/>
        </authorList>
    </citation>
    <scope>NUCLEOTIDE SEQUENCE [LARGE SCALE GENOMIC DNA]</scope>
    <source>
        <strain evidence="3">CCM 9110</strain>
    </source>
</reference>
<dbReference type="CDD" id="cd04196">
    <property type="entry name" value="GT_2_like_d"/>
    <property type="match status" value="1"/>
</dbReference>
<name>A0ABW4BHZ0_9LACO</name>
<dbReference type="InterPro" id="IPR050834">
    <property type="entry name" value="Glycosyltransf_2"/>
</dbReference>
<evidence type="ECO:0000259" key="1">
    <source>
        <dbReference type="Pfam" id="PF00535"/>
    </source>
</evidence>
<feature type="domain" description="Glycosyltransferase 2-like" evidence="1">
    <location>
        <begin position="7"/>
        <end position="161"/>
    </location>
</feature>
<dbReference type="Gene3D" id="3.90.550.10">
    <property type="entry name" value="Spore Coat Polysaccharide Biosynthesis Protein SpsA, Chain A"/>
    <property type="match status" value="1"/>
</dbReference>
<evidence type="ECO:0000313" key="3">
    <source>
        <dbReference type="Proteomes" id="UP001597199"/>
    </source>
</evidence>
<dbReference type="PANTHER" id="PTHR43685:SF2">
    <property type="entry name" value="GLYCOSYLTRANSFERASE 2-LIKE DOMAIN-CONTAINING PROTEIN"/>
    <property type="match status" value="1"/>
</dbReference>
<dbReference type="PANTHER" id="PTHR43685">
    <property type="entry name" value="GLYCOSYLTRANSFERASE"/>
    <property type="match status" value="1"/>
</dbReference>
<evidence type="ECO:0000313" key="2">
    <source>
        <dbReference type="EMBL" id="MFD1399686.1"/>
    </source>
</evidence>
<dbReference type="InterPro" id="IPR029044">
    <property type="entry name" value="Nucleotide-diphossugar_trans"/>
</dbReference>
<dbReference type="RefSeq" id="WP_204119754.1">
    <property type="nucleotide sequence ID" value="NZ_BOLV01000026.1"/>
</dbReference>
<protein>
    <submittedName>
        <fullName evidence="2">Glycosyltransferase family 2 protein</fullName>
    </submittedName>
</protein>
<accession>A0ABW4BHZ0</accession>
<dbReference type="Pfam" id="PF00535">
    <property type="entry name" value="Glycos_transf_2"/>
    <property type="match status" value="1"/>
</dbReference>
<proteinExistence type="predicted"/>
<keyword evidence="3" id="KW-1185">Reference proteome</keyword>
<gene>
    <name evidence="2" type="ORF">ACFQ41_10245</name>
</gene>
<organism evidence="2 3">
    <name type="scientific">Lacticaseibacillus suilingensis</name>
    <dbReference type="NCBI Taxonomy" id="2799577"/>
    <lineage>
        <taxon>Bacteria</taxon>
        <taxon>Bacillati</taxon>
        <taxon>Bacillota</taxon>
        <taxon>Bacilli</taxon>
        <taxon>Lactobacillales</taxon>
        <taxon>Lactobacillaceae</taxon>
        <taxon>Lacticaseibacillus</taxon>
    </lineage>
</organism>
<comment type="caution">
    <text evidence="2">The sequence shown here is derived from an EMBL/GenBank/DDBJ whole genome shotgun (WGS) entry which is preliminary data.</text>
</comment>
<dbReference type="EMBL" id="JBHTOA010000037">
    <property type="protein sequence ID" value="MFD1399686.1"/>
    <property type="molecule type" value="Genomic_DNA"/>
</dbReference>